<evidence type="ECO:0000259" key="2">
    <source>
        <dbReference type="PROSITE" id="PS50887"/>
    </source>
</evidence>
<keyword evidence="4" id="KW-1185">Reference proteome</keyword>
<sequence length="235" mass="25642">MRISTRIDLAVAAAAALALAGLAALTWLDHADWLPRLMPRALALLALFVVLDRVLRHLVLRPVHEHSQALRRLALHDSLTGAVNRRGFTDRLQQAQGQAALCAQPLSLVMVDIDHFKRINDVHGHAIGDSVLREVAARLRRQMRRGDLLGRLGGEEFAVLLPGTDLEGAAVQAELARQALRREPVAVAGTVTASLGVAQWDGSEPAADWLERADLALYEAKRLGRDRVRLSGART</sequence>
<dbReference type="CDD" id="cd01949">
    <property type="entry name" value="GGDEF"/>
    <property type="match status" value="1"/>
</dbReference>
<reference evidence="3 4" key="1">
    <citation type="submission" date="2020-05" db="EMBL/GenBank/DDBJ databases">
        <title>Genomic Encyclopedia of Type Strains, Phase IV (KMG-V): Genome sequencing to study the core and pangenomes of soil and plant-associated prokaryotes.</title>
        <authorList>
            <person name="Whitman W."/>
        </authorList>
    </citation>
    <scope>NUCLEOTIDE SEQUENCE [LARGE SCALE GENOMIC DNA]</scope>
    <source>
        <strain evidence="3 4">C29</strain>
    </source>
</reference>
<gene>
    <name evidence="3" type="ORF">HNQ01_003533</name>
</gene>
<organism evidence="3 4">
    <name type="scientific">Sphaerotilus uruguayifluvii</name>
    <dbReference type="NCBI Taxonomy" id="2735897"/>
    <lineage>
        <taxon>Bacteria</taxon>
        <taxon>Pseudomonadati</taxon>
        <taxon>Pseudomonadota</taxon>
        <taxon>Betaproteobacteria</taxon>
        <taxon>Burkholderiales</taxon>
        <taxon>Sphaerotilaceae</taxon>
        <taxon>Sphaerotilus</taxon>
    </lineage>
</organism>
<dbReference type="PROSITE" id="PS50887">
    <property type="entry name" value="GGDEF"/>
    <property type="match status" value="1"/>
</dbReference>
<dbReference type="SMART" id="SM00267">
    <property type="entry name" value="GGDEF"/>
    <property type="match status" value="1"/>
</dbReference>
<dbReference type="PANTHER" id="PTHR45138:SF24">
    <property type="entry name" value="DIGUANYLATE CYCLASE DGCC-RELATED"/>
    <property type="match status" value="1"/>
</dbReference>
<dbReference type="InterPro" id="IPR043128">
    <property type="entry name" value="Rev_trsase/Diguanyl_cyclase"/>
</dbReference>
<dbReference type="NCBIfam" id="TIGR00254">
    <property type="entry name" value="GGDEF"/>
    <property type="match status" value="1"/>
</dbReference>
<dbReference type="InterPro" id="IPR000160">
    <property type="entry name" value="GGDEF_dom"/>
</dbReference>
<dbReference type="Gene3D" id="3.30.70.270">
    <property type="match status" value="1"/>
</dbReference>
<dbReference type="InterPro" id="IPR029787">
    <property type="entry name" value="Nucleotide_cyclase"/>
</dbReference>
<dbReference type="InterPro" id="IPR050469">
    <property type="entry name" value="Diguanylate_Cyclase"/>
</dbReference>
<accession>A0ABX2G947</accession>
<proteinExistence type="predicted"/>
<dbReference type="PANTHER" id="PTHR45138">
    <property type="entry name" value="REGULATORY COMPONENTS OF SENSORY TRANSDUCTION SYSTEM"/>
    <property type="match status" value="1"/>
</dbReference>
<evidence type="ECO:0000313" key="3">
    <source>
        <dbReference type="EMBL" id="NRT57772.1"/>
    </source>
</evidence>
<feature type="domain" description="GGDEF" evidence="2">
    <location>
        <begin position="104"/>
        <end position="233"/>
    </location>
</feature>
<evidence type="ECO:0000256" key="1">
    <source>
        <dbReference type="ARBA" id="ARBA00012528"/>
    </source>
</evidence>
<dbReference type="RefSeq" id="WP_173806753.1">
    <property type="nucleotide sequence ID" value="NZ_JABSNM010000019.1"/>
</dbReference>
<evidence type="ECO:0000313" key="4">
    <source>
        <dbReference type="Proteomes" id="UP001516061"/>
    </source>
</evidence>
<protein>
    <recommendedName>
        <fullName evidence="1">diguanylate cyclase</fullName>
        <ecNumber evidence="1">2.7.7.65</ecNumber>
    </recommendedName>
</protein>
<dbReference type="EMBL" id="JABSNM010000019">
    <property type="protein sequence ID" value="NRT57772.1"/>
    <property type="molecule type" value="Genomic_DNA"/>
</dbReference>
<dbReference type="Proteomes" id="UP001516061">
    <property type="component" value="Unassembled WGS sequence"/>
</dbReference>
<dbReference type="Pfam" id="PF00990">
    <property type="entry name" value="GGDEF"/>
    <property type="match status" value="1"/>
</dbReference>
<name>A0ABX2G947_9BURK</name>
<dbReference type="EC" id="2.7.7.65" evidence="1"/>
<dbReference type="SUPFAM" id="SSF55073">
    <property type="entry name" value="Nucleotide cyclase"/>
    <property type="match status" value="1"/>
</dbReference>
<comment type="caution">
    <text evidence="3">The sequence shown here is derived from an EMBL/GenBank/DDBJ whole genome shotgun (WGS) entry which is preliminary data.</text>
</comment>